<protein>
    <submittedName>
        <fullName evidence="4">Phytoene synthase</fullName>
    </submittedName>
</protein>
<gene>
    <name evidence="2" type="ORF">NBR_LOCUS3890</name>
</gene>
<accession>A0A0N4XMY7</accession>
<reference evidence="2 3" key="2">
    <citation type="submission" date="2018-11" db="EMBL/GenBank/DDBJ databases">
        <authorList>
            <consortium name="Pathogen Informatics"/>
        </authorList>
    </citation>
    <scope>NUCLEOTIDE SEQUENCE [LARGE SCALE GENOMIC DNA]</scope>
</reference>
<proteinExistence type="predicted"/>
<reference evidence="4" key="1">
    <citation type="submission" date="2017-02" db="UniProtKB">
        <authorList>
            <consortium name="WormBaseParasite"/>
        </authorList>
    </citation>
    <scope>IDENTIFICATION</scope>
</reference>
<keyword evidence="3" id="KW-1185">Reference proteome</keyword>
<organism evidence="4">
    <name type="scientific">Nippostrongylus brasiliensis</name>
    <name type="common">Rat hookworm</name>
    <dbReference type="NCBI Taxonomy" id="27835"/>
    <lineage>
        <taxon>Eukaryota</taxon>
        <taxon>Metazoa</taxon>
        <taxon>Ecdysozoa</taxon>
        <taxon>Nematoda</taxon>
        <taxon>Chromadorea</taxon>
        <taxon>Rhabditida</taxon>
        <taxon>Rhabditina</taxon>
        <taxon>Rhabditomorpha</taxon>
        <taxon>Strongyloidea</taxon>
        <taxon>Heligmosomidae</taxon>
        <taxon>Nippostrongylus</taxon>
    </lineage>
</organism>
<sequence>MFKKLYKIEDYSPAAAILGSALAIMDDIDDKPIERRDDGGSCQTGRFRPASCSSGIPFQPRDRRAR</sequence>
<name>A0A0N4XMY7_NIPBR</name>
<feature type="region of interest" description="Disordered" evidence="1">
    <location>
        <begin position="32"/>
        <end position="66"/>
    </location>
</feature>
<evidence type="ECO:0000256" key="1">
    <source>
        <dbReference type="SAM" id="MobiDB-lite"/>
    </source>
</evidence>
<dbReference type="WBParaSite" id="NBR_0000388901-mRNA-1">
    <property type="protein sequence ID" value="NBR_0000388901-mRNA-1"/>
    <property type="gene ID" value="NBR_0000388901"/>
</dbReference>
<dbReference type="EMBL" id="UYSL01006406">
    <property type="protein sequence ID" value="VDL67479.1"/>
    <property type="molecule type" value="Genomic_DNA"/>
</dbReference>
<dbReference type="AlphaFoldDB" id="A0A0N4XMY7"/>
<evidence type="ECO:0000313" key="4">
    <source>
        <dbReference type="WBParaSite" id="NBR_0000388901-mRNA-1"/>
    </source>
</evidence>
<evidence type="ECO:0000313" key="3">
    <source>
        <dbReference type="Proteomes" id="UP000271162"/>
    </source>
</evidence>
<dbReference type="Proteomes" id="UP000271162">
    <property type="component" value="Unassembled WGS sequence"/>
</dbReference>
<evidence type="ECO:0000313" key="2">
    <source>
        <dbReference type="EMBL" id="VDL67479.1"/>
    </source>
</evidence>